<protein>
    <submittedName>
        <fullName evidence="2">SLAP domain-containing protein</fullName>
    </submittedName>
</protein>
<dbReference type="NCBIfam" id="TIGR04398">
    <property type="entry name" value="SLAP_DUP"/>
    <property type="match status" value="2"/>
</dbReference>
<name>A0A938Y1B0_9BACL</name>
<evidence type="ECO:0000313" key="2">
    <source>
        <dbReference type="EMBL" id="MBM7591521.1"/>
    </source>
</evidence>
<evidence type="ECO:0000256" key="1">
    <source>
        <dbReference type="SAM" id="MobiDB-lite"/>
    </source>
</evidence>
<proteinExistence type="predicted"/>
<comment type="caution">
    <text evidence="2">The sequence shown here is derived from an EMBL/GenBank/DDBJ whole genome shotgun (WGS) entry which is preliminary data.</text>
</comment>
<organism evidence="2 3">
    <name type="scientific">Brevibacillus fulvus</name>
    <dbReference type="NCBI Taxonomy" id="1125967"/>
    <lineage>
        <taxon>Bacteria</taxon>
        <taxon>Bacillati</taxon>
        <taxon>Bacillota</taxon>
        <taxon>Bacilli</taxon>
        <taxon>Bacillales</taxon>
        <taxon>Paenibacillaceae</taxon>
        <taxon>Brevibacillus</taxon>
    </lineage>
</organism>
<keyword evidence="3" id="KW-1185">Reference proteome</keyword>
<feature type="region of interest" description="Disordered" evidence="1">
    <location>
        <begin position="27"/>
        <end position="49"/>
    </location>
</feature>
<evidence type="ECO:0000313" key="3">
    <source>
        <dbReference type="Proteomes" id="UP000717624"/>
    </source>
</evidence>
<dbReference type="InterPro" id="IPR030910">
    <property type="entry name" value="SLAP_dom"/>
</dbReference>
<dbReference type="EMBL" id="JAFBEB010000012">
    <property type="protein sequence ID" value="MBM7591521.1"/>
    <property type="molecule type" value="Genomic_DNA"/>
</dbReference>
<reference evidence="2" key="1">
    <citation type="submission" date="2021-01" db="EMBL/GenBank/DDBJ databases">
        <title>Genomic Encyclopedia of Type Strains, Phase IV (KMG-IV): sequencing the most valuable type-strain genomes for metagenomic binning, comparative biology and taxonomic classification.</title>
        <authorList>
            <person name="Goeker M."/>
        </authorList>
    </citation>
    <scope>NUCLEOTIDE SEQUENCE</scope>
    <source>
        <strain evidence="2">DSM 25523</strain>
    </source>
</reference>
<gene>
    <name evidence="2" type="ORF">JOD01_003172</name>
</gene>
<dbReference type="AlphaFoldDB" id="A0A938Y1B0"/>
<dbReference type="RefSeq" id="WP_204519251.1">
    <property type="nucleotide sequence ID" value="NZ_BAABIN010000019.1"/>
</dbReference>
<sequence>MFSFLRNWINKDKQELKQEIQEQSTVETEKLEESQMELEGTTAQKQTANKSLRKVTTELSLHPAWEQHLDAEKKYTLRFLQAELPAMIEGTVGVAGFSLIPQEGGVTVAMFFRNASAFPAKFKNVGLSIHLDNKPFARHQFNLEELGSIPPYHSRPWEVFFPQDSFLHDNFSFKRWQVLLKFGKHVWPSHLDLDPEMEERMTEKQKDHLEELAKSLPVIPAGTVDFHSFYTGKTEKGELVVGLLFRNGMRKIYKPNKLRLRLKDAQGDTVVSGIMDTTHIRVLPGTSRPWLVVFPPEMVKKADADLSACHAEVSE</sequence>
<dbReference type="Proteomes" id="UP000717624">
    <property type="component" value="Unassembled WGS sequence"/>
</dbReference>
<accession>A0A938Y1B0</accession>